<proteinExistence type="predicted"/>
<dbReference type="RefSeq" id="XP_022493370.1">
    <property type="nucleotide sequence ID" value="XM_022626127.1"/>
</dbReference>
<reference evidence="2 3" key="1">
    <citation type="journal article" date="2016" name="Sci. Rep.">
        <title>Penicillium arizonense, a new, genome sequenced fungal species, reveals a high chemical diversity in secreted metabolites.</title>
        <authorList>
            <person name="Grijseels S."/>
            <person name="Nielsen J.C."/>
            <person name="Randelovic M."/>
            <person name="Nielsen J."/>
            <person name="Nielsen K.F."/>
            <person name="Workman M."/>
            <person name="Frisvad J.C."/>
        </authorList>
    </citation>
    <scope>NUCLEOTIDE SEQUENCE [LARGE SCALE GENOMIC DNA]</scope>
    <source>
        <strain evidence="2 3">CBS 141311</strain>
    </source>
</reference>
<dbReference type="EMBL" id="LXJU01000001">
    <property type="protein sequence ID" value="OGE57947.1"/>
    <property type="molecule type" value="Genomic_DNA"/>
</dbReference>
<evidence type="ECO:0000256" key="1">
    <source>
        <dbReference type="SAM" id="Coils"/>
    </source>
</evidence>
<keyword evidence="1" id="KW-0175">Coiled coil</keyword>
<gene>
    <name evidence="2" type="ORF">PENARI_c001G00242</name>
</gene>
<dbReference type="Proteomes" id="UP000177622">
    <property type="component" value="Unassembled WGS sequence"/>
</dbReference>
<sequence>MDSNEKTVRSLWKYPHRIFAILTFSKKKIVGADEYQQARAHLLKQEKEATQLLQRLAASRRELPMVQISNPDRFKFDTPEGEKSLVDIFDGRNQLIIYHFMLGPGEHAGCVGCSFCMDHIPNLEHLRSRNTSFAAVATAPLSEITTYRKRMGWKFPFYSSAKTHQAWKEAEQAGETVTWKPGNGYFGLCVFIKDGDRVFHTYDTTARGVESILSTYHLLDMTPMGRQEVGNGMNGFSLHDEYGVEK</sequence>
<keyword evidence="3" id="KW-1185">Reference proteome</keyword>
<evidence type="ECO:0008006" key="4">
    <source>
        <dbReference type="Google" id="ProtNLM"/>
    </source>
</evidence>
<dbReference type="GeneID" id="34570861"/>
<accession>A0A1F5LXQ5</accession>
<evidence type="ECO:0000313" key="3">
    <source>
        <dbReference type="Proteomes" id="UP000177622"/>
    </source>
</evidence>
<organism evidence="2 3">
    <name type="scientific">Penicillium arizonense</name>
    <dbReference type="NCBI Taxonomy" id="1835702"/>
    <lineage>
        <taxon>Eukaryota</taxon>
        <taxon>Fungi</taxon>
        <taxon>Dikarya</taxon>
        <taxon>Ascomycota</taxon>
        <taxon>Pezizomycotina</taxon>
        <taxon>Eurotiomycetes</taxon>
        <taxon>Eurotiomycetidae</taxon>
        <taxon>Eurotiales</taxon>
        <taxon>Aspergillaceae</taxon>
        <taxon>Penicillium</taxon>
    </lineage>
</organism>
<dbReference type="STRING" id="1835702.A0A1F5LXQ5"/>
<comment type="caution">
    <text evidence="2">The sequence shown here is derived from an EMBL/GenBank/DDBJ whole genome shotgun (WGS) entry which is preliminary data.</text>
</comment>
<protein>
    <recommendedName>
        <fullName evidence="4">Thioredoxin domain-containing protein</fullName>
    </recommendedName>
</protein>
<dbReference type="InterPro" id="IPR010296">
    <property type="entry name" value="DUF899_thioredox"/>
</dbReference>
<evidence type="ECO:0000313" key="2">
    <source>
        <dbReference type="EMBL" id="OGE57947.1"/>
    </source>
</evidence>
<dbReference type="Pfam" id="PF05988">
    <property type="entry name" value="DUF899"/>
    <property type="match status" value="1"/>
</dbReference>
<feature type="coiled-coil region" evidence="1">
    <location>
        <begin position="35"/>
        <end position="62"/>
    </location>
</feature>
<name>A0A1F5LXQ5_PENAI</name>
<dbReference type="OrthoDB" id="3503208at2759"/>
<dbReference type="AlphaFoldDB" id="A0A1F5LXQ5"/>